<evidence type="ECO:0000256" key="7">
    <source>
        <dbReference type="SAM" id="Phobius"/>
    </source>
</evidence>
<feature type="transmembrane region" description="Helical" evidence="7">
    <location>
        <begin position="90"/>
        <end position="114"/>
    </location>
</feature>
<feature type="transmembrane region" description="Helical" evidence="7">
    <location>
        <begin position="245"/>
        <end position="263"/>
    </location>
</feature>
<evidence type="ECO:0000256" key="4">
    <source>
        <dbReference type="ARBA" id="ARBA00022692"/>
    </source>
</evidence>
<accession>A0A1H0RQQ4</accession>
<proteinExistence type="inferred from homology"/>
<dbReference type="AlphaFoldDB" id="A0A1H0RQQ4"/>
<dbReference type="GO" id="GO:0005886">
    <property type="term" value="C:plasma membrane"/>
    <property type="evidence" value="ECO:0007669"/>
    <property type="project" value="UniProtKB-SubCell"/>
</dbReference>
<gene>
    <name evidence="8" type="ORF">SAMN05216565_102339</name>
</gene>
<feature type="transmembrane region" description="Helical" evidence="7">
    <location>
        <begin position="27"/>
        <end position="47"/>
    </location>
</feature>
<dbReference type="InterPro" id="IPR018383">
    <property type="entry name" value="UPF0324_pro"/>
</dbReference>
<dbReference type="PANTHER" id="PTHR30106">
    <property type="entry name" value="INNER MEMBRANE PROTEIN YEIH-RELATED"/>
    <property type="match status" value="1"/>
</dbReference>
<dbReference type="Pfam" id="PF03601">
    <property type="entry name" value="Cons_hypoth698"/>
    <property type="match status" value="1"/>
</dbReference>
<evidence type="ECO:0000256" key="3">
    <source>
        <dbReference type="ARBA" id="ARBA00022475"/>
    </source>
</evidence>
<comment type="subcellular location">
    <subcellularLocation>
        <location evidence="1">Cell membrane</location>
        <topology evidence="1">Multi-pass membrane protein</topology>
    </subcellularLocation>
</comment>
<reference evidence="9" key="1">
    <citation type="submission" date="2016-10" db="EMBL/GenBank/DDBJ databases">
        <authorList>
            <person name="Varghese N."/>
            <person name="Submissions S."/>
        </authorList>
    </citation>
    <scope>NUCLEOTIDE SEQUENCE [LARGE SCALE GENOMIC DNA]</scope>
    <source>
        <strain evidence="9">IBRC-M10078</strain>
    </source>
</reference>
<dbReference type="Proteomes" id="UP000199159">
    <property type="component" value="Unassembled WGS sequence"/>
</dbReference>
<comment type="similarity">
    <text evidence="2">Belongs to the UPF0324 family.</text>
</comment>
<protein>
    <submittedName>
        <fullName evidence="8">Conserved hypothetical integral membrane protein</fullName>
    </submittedName>
</protein>
<evidence type="ECO:0000313" key="9">
    <source>
        <dbReference type="Proteomes" id="UP000199159"/>
    </source>
</evidence>
<feature type="transmembrane region" description="Helical" evidence="7">
    <location>
        <begin position="305"/>
        <end position="328"/>
    </location>
</feature>
<evidence type="ECO:0000313" key="8">
    <source>
        <dbReference type="EMBL" id="SDP31783.1"/>
    </source>
</evidence>
<feature type="transmembrane region" description="Helical" evidence="7">
    <location>
        <begin position="212"/>
        <end position="233"/>
    </location>
</feature>
<name>A0A1H0RQQ4_9BACI</name>
<evidence type="ECO:0000256" key="6">
    <source>
        <dbReference type="ARBA" id="ARBA00023136"/>
    </source>
</evidence>
<organism evidence="8 9">
    <name type="scientific">Litchfieldia salsa</name>
    <dbReference type="NCBI Taxonomy" id="930152"/>
    <lineage>
        <taxon>Bacteria</taxon>
        <taxon>Bacillati</taxon>
        <taxon>Bacillota</taxon>
        <taxon>Bacilli</taxon>
        <taxon>Bacillales</taxon>
        <taxon>Bacillaceae</taxon>
        <taxon>Litchfieldia</taxon>
    </lineage>
</organism>
<dbReference type="OrthoDB" id="9811391at2"/>
<feature type="transmembrane region" description="Helical" evidence="7">
    <location>
        <begin position="152"/>
        <end position="175"/>
    </location>
</feature>
<evidence type="ECO:0000256" key="1">
    <source>
        <dbReference type="ARBA" id="ARBA00004651"/>
    </source>
</evidence>
<evidence type="ECO:0000256" key="2">
    <source>
        <dbReference type="ARBA" id="ARBA00007977"/>
    </source>
</evidence>
<dbReference type="RefSeq" id="WP_090850758.1">
    <property type="nucleotide sequence ID" value="NZ_FNJU01000002.1"/>
</dbReference>
<keyword evidence="9" id="KW-1185">Reference proteome</keyword>
<keyword evidence="3" id="KW-1003">Cell membrane</keyword>
<dbReference type="STRING" id="930152.SAMN05216565_102339"/>
<dbReference type="EMBL" id="FNJU01000002">
    <property type="protein sequence ID" value="SDP31783.1"/>
    <property type="molecule type" value="Genomic_DNA"/>
</dbReference>
<dbReference type="PANTHER" id="PTHR30106:SF2">
    <property type="entry name" value="UPF0324 INNER MEMBRANE PROTEIN YEIH"/>
    <property type="match status" value="1"/>
</dbReference>
<feature type="transmembrane region" description="Helical" evidence="7">
    <location>
        <begin position="269"/>
        <end position="293"/>
    </location>
</feature>
<keyword evidence="5 7" id="KW-1133">Transmembrane helix</keyword>
<sequence length="329" mass="35318">MAKKNIHFVSGIIITLIIAFMAKGLSFIPFIDILGQLVIALLIGISWKCLLPIRQEYSVGVEFSSKTLLRLGIILLGMRLNLLDIYHSGIGLFLIAVCCLVFALIVVYLLNLWLGGDKKIGLLTACGTAICGAAAIASLAPQLKSNQEEVSTSVAIIAVLGTIFTLAYTFLFSFIDLSPFAYGIFAGATLHEIAHVVAASEVGSEVSVDMAVIVKLTRVLLLVPVAFALSFIMKPKGQSADNSSVPVPWFIFGFLLMSGFNTLNLLPQIVSTGIVNIAYFLLAMAMAGFGLNVNLRNLFKRGKETFIAGLIGSTLLSLIGYAFVVLLYN</sequence>
<feature type="transmembrane region" description="Helical" evidence="7">
    <location>
        <begin position="120"/>
        <end position="140"/>
    </location>
</feature>
<keyword evidence="4 7" id="KW-0812">Transmembrane</keyword>
<evidence type="ECO:0000256" key="5">
    <source>
        <dbReference type="ARBA" id="ARBA00022989"/>
    </source>
</evidence>
<feature type="transmembrane region" description="Helical" evidence="7">
    <location>
        <begin position="6"/>
        <end position="22"/>
    </location>
</feature>
<keyword evidence="6 7" id="KW-0472">Membrane</keyword>